<dbReference type="PANTHER" id="PTHR10072:SF41">
    <property type="entry name" value="IRON-SULFUR CLUSTER ASSEMBLY 1 HOMOLOG, MITOCHONDRIAL"/>
    <property type="match status" value="1"/>
</dbReference>
<sequence length="137" mass="15190">MFFSRTLLSFAATVRQVNPATRPSLRLRKAALTLTPSAIDRLKELNQLANNPDQVLKIGLRTKGCSGSAYALDFTTIKGRFDEEVVQDGVKVYIDSKALLSIIGSEMDYIEDKLSSQFVFYNPNIKEACGCGQSFMI</sequence>
<evidence type="ECO:0000259" key="4">
    <source>
        <dbReference type="Pfam" id="PF01521"/>
    </source>
</evidence>
<reference evidence="5 6" key="1">
    <citation type="journal article" date="2015" name="Genome Biol. Evol.">
        <title>Phylogenomic analyses indicate that early fungi evolved digesting cell walls of algal ancestors of land plants.</title>
        <authorList>
            <person name="Chang Y."/>
            <person name="Wang S."/>
            <person name="Sekimoto S."/>
            <person name="Aerts A.L."/>
            <person name="Choi C."/>
            <person name="Clum A."/>
            <person name="LaButti K.M."/>
            <person name="Lindquist E.A."/>
            <person name="Yee Ngan C."/>
            <person name="Ohm R.A."/>
            <person name="Salamov A.A."/>
            <person name="Grigoriev I.V."/>
            <person name="Spatafora J.W."/>
            <person name="Berbee M.L."/>
        </authorList>
    </citation>
    <scope>NUCLEOTIDE SEQUENCE [LARGE SCALE GENOMIC DNA]</scope>
    <source>
        <strain evidence="5 6">NRRL 28638</strain>
    </source>
</reference>
<dbReference type="OMA" id="LYIYGMQ"/>
<dbReference type="GO" id="GO:0051537">
    <property type="term" value="F:2 iron, 2 sulfur cluster binding"/>
    <property type="evidence" value="ECO:0007669"/>
    <property type="project" value="EnsemblFungi"/>
</dbReference>
<gene>
    <name evidence="5" type="ORF">CONCODRAFT_55062</name>
</gene>
<dbReference type="GO" id="GO:0005759">
    <property type="term" value="C:mitochondrial matrix"/>
    <property type="evidence" value="ECO:0007669"/>
    <property type="project" value="EnsemblFungi"/>
</dbReference>
<dbReference type="GO" id="GO:0009102">
    <property type="term" value="P:biotin biosynthetic process"/>
    <property type="evidence" value="ECO:0007669"/>
    <property type="project" value="EnsemblFungi"/>
</dbReference>
<dbReference type="NCBIfam" id="TIGR00049">
    <property type="entry name" value="iron-sulfur cluster assembly accessory protein"/>
    <property type="match status" value="1"/>
</dbReference>
<dbReference type="GO" id="GO:0036455">
    <property type="term" value="F:iron-sulfur transferase activity"/>
    <property type="evidence" value="ECO:0007669"/>
    <property type="project" value="EnsemblFungi"/>
</dbReference>
<dbReference type="Gene3D" id="2.60.300.12">
    <property type="entry name" value="HesB-like domain"/>
    <property type="match status" value="1"/>
</dbReference>
<evidence type="ECO:0000256" key="3">
    <source>
        <dbReference type="ARBA" id="ARBA00071673"/>
    </source>
</evidence>
<dbReference type="FunFam" id="2.60.300.12:FF:000001">
    <property type="entry name" value="Iron-binding protein IscA"/>
    <property type="match status" value="1"/>
</dbReference>
<dbReference type="Proteomes" id="UP000070444">
    <property type="component" value="Unassembled WGS sequence"/>
</dbReference>
<comment type="function">
    <text evidence="2">Involved in the assembly of mitochondrial and cytoplasmic iron-sulfur proteins. Probably involved in the binding of an intermediate of Fe/S cluster assembly.</text>
</comment>
<dbReference type="SUPFAM" id="SSF89360">
    <property type="entry name" value="HesB-like domain"/>
    <property type="match status" value="1"/>
</dbReference>
<dbReference type="PROSITE" id="PS01152">
    <property type="entry name" value="HESB"/>
    <property type="match status" value="1"/>
</dbReference>
<dbReference type="EMBL" id="KQ964429">
    <property type="protein sequence ID" value="KXN73996.1"/>
    <property type="molecule type" value="Genomic_DNA"/>
</dbReference>
<protein>
    <recommendedName>
        <fullName evidence="3">Iron-sulfur assembly protein 1</fullName>
    </recommendedName>
</protein>
<dbReference type="GO" id="GO:0044572">
    <property type="term" value="P:[4Fe-4S] cluster assembly"/>
    <property type="evidence" value="ECO:0007669"/>
    <property type="project" value="EnsemblFungi"/>
</dbReference>
<evidence type="ECO:0000313" key="5">
    <source>
        <dbReference type="EMBL" id="KXN73996.1"/>
    </source>
</evidence>
<dbReference type="InterPro" id="IPR000361">
    <property type="entry name" value="ATAP_core_dom"/>
</dbReference>
<dbReference type="GO" id="GO:0051604">
    <property type="term" value="P:protein maturation"/>
    <property type="evidence" value="ECO:0007669"/>
    <property type="project" value="EnsemblFungi"/>
</dbReference>
<dbReference type="AlphaFoldDB" id="A0A137PG65"/>
<evidence type="ECO:0000256" key="2">
    <source>
        <dbReference type="ARBA" id="ARBA00054873"/>
    </source>
</evidence>
<dbReference type="OrthoDB" id="333486at2759"/>
<dbReference type="InterPro" id="IPR035903">
    <property type="entry name" value="HesB-like_dom_sf"/>
</dbReference>
<keyword evidence="6" id="KW-1185">Reference proteome</keyword>
<name>A0A137PG65_CONC2</name>
<dbReference type="Pfam" id="PF01521">
    <property type="entry name" value="Fe-S_biosyn"/>
    <property type="match status" value="1"/>
</dbReference>
<dbReference type="PANTHER" id="PTHR10072">
    <property type="entry name" value="IRON-SULFUR CLUSTER ASSEMBLY PROTEIN"/>
    <property type="match status" value="1"/>
</dbReference>
<dbReference type="STRING" id="796925.A0A137PG65"/>
<dbReference type="InterPro" id="IPR017870">
    <property type="entry name" value="FeS_cluster_insertion_CS"/>
</dbReference>
<feature type="domain" description="Core" evidence="4">
    <location>
        <begin position="32"/>
        <end position="132"/>
    </location>
</feature>
<proteinExistence type="inferred from homology"/>
<dbReference type="InterPro" id="IPR050322">
    <property type="entry name" value="Fe-S_cluster_asmbl/transfer"/>
</dbReference>
<organism evidence="5 6">
    <name type="scientific">Conidiobolus coronatus (strain ATCC 28846 / CBS 209.66 / NRRL 28638)</name>
    <name type="common">Delacroixia coronata</name>
    <dbReference type="NCBI Taxonomy" id="796925"/>
    <lineage>
        <taxon>Eukaryota</taxon>
        <taxon>Fungi</taxon>
        <taxon>Fungi incertae sedis</taxon>
        <taxon>Zoopagomycota</taxon>
        <taxon>Entomophthoromycotina</taxon>
        <taxon>Entomophthoromycetes</taxon>
        <taxon>Entomophthorales</taxon>
        <taxon>Ancylistaceae</taxon>
        <taxon>Conidiobolus</taxon>
    </lineage>
</organism>
<dbReference type="GO" id="GO:0005506">
    <property type="term" value="F:iron ion binding"/>
    <property type="evidence" value="ECO:0007669"/>
    <property type="project" value="EnsemblFungi"/>
</dbReference>
<dbReference type="InterPro" id="IPR016092">
    <property type="entry name" value="ATAP"/>
</dbReference>
<comment type="similarity">
    <text evidence="1">Belongs to the HesB/IscA family.</text>
</comment>
<evidence type="ECO:0000313" key="6">
    <source>
        <dbReference type="Proteomes" id="UP000070444"/>
    </source>
</evidence>
<accession>A0A137PG65</accession>
<evidence type="ECO:0000256" key="1">
    <source>
        <dbReference type="ARBA" id="ARBA00006718"/>
    </source>
</evidence>